<evidence type="ECO:0000313" key="2">
    <source>
        <dbReference type="Proteomes" id="UP001165079"/>
    </source>
</evidence>
<organism evidence="1 2">
    <name type="scientific">Actinorhabdospora filicis</name>
    <dbReference type="NCBI Taxonomy" id="1785913"/>
    <lineage>
        <taxon>Bacteria</taxon>
        <taxon>Bacillati</taxon>
        <taxon>Actinomycetota</taxon>
        <taxon>Actinomycetes</taxon>
        <taxon>Micromonosporales</taxon>
        <taxon>Micromonosporaceae</taxon>
        <taxon>Actinorhabdospora</taxon>
    </lineage>
</organism>
<comment type="caution">
    <text evidence="1">The sequence shown here is derived from an EMBL/GenBank/DDBJ whole genome shotgun (WGS) entry which is preliminary data.</text>
</comment>
<dbReference type="Proteomes" id="UP001165079">
    <property type="component" value="Unassembled WGS sequence"/>
</dbReference>
<dbReference type="AlphaFoldDB" id="A0A9W6SMX6"/>
<gene>
    <name evidence="1" type="ORF">Afil01_46660</name>
</gene>
<evidence type="ECO:0008006" key="3">
    <source>
        <dbReference type="Google" id="ProtNLM"/>
    </source>
</evidence>
<evidence type="ECO:0000313" key="1">
    <source>
        <dbReference type="EMBL" id="GLZ79859.1"/>
    </source>
</evidence>
<dbReference type="EMBL" id="BSTX01000003">
    <property type="protein sequence ID" value="GLZ79859.1"/>
    <property type="molecule type" value="Genomic_DNA"/>
</dbReference>
<proteinExistence type="predicted"/>
<protein>
    <recommendedName>
        <fullName evidence="3">DUF2867 domain-containing protein</fullName>
    </recommendedName>
</protein>
<sequence length="291" mass="32838">MRNVHSRVIDAPAHVIDGLLAGLATREDRVWPSPRWWPIRFDGPVVPGARGGHGPVRYAVEDVGVGRVRFRFDPRIGLRGYHEFTRAEDGGGRTVVTHVLEGRASGWMRVLWPLMVRWCHDELTEDALDNLEAAATGRLGAPRRGKAWARLWRRFLYDRPKRLDAIPEAARLAHGAFEKPDYWDSFAIPLRPGLPRDPGEWAGAIFFHKPFSGYGSADGEALIGDVKPVDFRVSILVEDERLVMSTVVRLRGPGERLYFRGVLLMHRTFVKFMLRRAVRRAGLAPRGTLVG</sequence>
<accession>A0A9W6SMX6</accession>
<name>A0A9W6SMX6_9ACTN</name>
<dbReference type="RefSeq" id="WP_285665001.1">
    <property type="nucleotide sequence ID" value="NZ_BSTX01000003.1"/>
</dbReference>
<reference evidence="1" key="1">
    <citation type="submission" date="2023-03" db="EMBL/GenBank/DDBJ databases">
        <title>Actinorhabdospora filicis NBRC 111898.</title>
        <authorList>
            <person name="Ichikawa N."/>
            <person name="Sato H."/>
            <person name="Tonouchi N."/>
        </authorList>
    </citation>
    <scope>NUCLEOTIDE SEQUENCE</scope>
    <source>
        <strain evidence="1">NBRC 111898</strain>
    </source>
</reference>
<dbReference type="SUPFAM" id="SSF55961">
    <property type="entry name" value="Bet v1-like"/>
    <property type="match status" value="1"/>
</dbReference>
<keyword evidence="2" id="KW-1185">Reference proteome</keyword>